<name>A0A6N7R0Y2_9BACI</name>
<feature type="transmembrane region" description="Helical" evidence="1">
    <location>
        <begin position="33"/>
        <end position="54"/>
    </location>
</feature>
<feature type="transmembrane region" description="Helical" evidence="1">
    <location>
        <begin position="6"/>
        <end position="21"/>
    </location>
</feature>
<evidence type="ECO:0008006" key="4">
    <source>
        <dbReference type="Google" id="ProtNLM"/>
    </source>
</evidence>
<protein>
    <recommendedName>
        <fullName evidence="4">Phospholipid phosphatase</fullName>
    </recommendedName>
</protein>
<dbReference type="AlphaFoldDB" id="A0A6N7R0Y2"/>
<dbReference type="Proteomes" id="UP000435187">
    <property type="component" value="Unassembled WGS sequence"/>
</dbReference>
<evidence type="ECO:0000256" key="1">
    <source>
        <dbReference type="SAM" id="Phobius"/>
    </source>
</evidence>
<keyword evidence="1" id="KW-0472">Membrane</keyword>
<accession>A0A6N7R0Y2</accession>
<feature type="transmembrane region" description="Helical" evidence="1">
    <location>
        <begin position="98"/>
        <end position="124"/>
    </location>
</feature>
<gene>
    <name evidence="2" type="ORF">GH885_14470</name>
</gene>
<proteinExistence type="predicted"/>
<sequence length="223" mass="25537">MDTFFYTFFVLAYIILIIWTFKSSQKELTYRSFFYLVIIGLLYDNLVLALGRFIGTGDLLEMLNLGRYWIHALVTPTLVLFSYGVLKLTDINWMKSNIAKWFFVFVAILLSVIEIMMGVIQLKLKPVWDNDVLQYVSSSSSSHPPYMIIGVTCVLLVAGFILYKKTTWKWMLIGTVIMGIVSTLSSFLPSGAVTNGFELFLLFTLALTKIHLEKKEFKGVKFN</sequence>
<feature type="transmembrane region" description="Helical" evidence="1">
    <location>
        <begin position="170"/>
        <end position="188"/>
    </location>
</feature>
<dbReference type="EMBL" id="WJEE01000034">
    <property type="protein sequence ID" value="MRI67524.1"/>
    <property type="molecule type" value="Genomic_DNA"/>
</dbReference>
<keyword evidence="3" id="KW-1185">Reference proteome</keyword>
<feature type="transmembrane region" description="Helical" evidence="1">
    <location>
        <begin position="66"/>
        <end position="86"/>
    </location>
</feature>
<keyword evidence="1" id="KW-1133">Transmembrane helix</keyword>
<comment type="caution">
    <text evidence="2">The sequence shown here is derived from an EMBL/GenBank/DDBJ whole genome shotgun (WGS) entry which is preliminary data.</text>
</comment>
<keyword evidence="1" id="KW-0812">Transmembrane</keyword>
<reference evidence="2 3" key="1">
    <citation type="submission" date="2019-10" db="EMBL/GenBank/DDBJ databases">
        <title>Gracilibacillus salitolerans sp. nov., a moderate halophile isolated from a saline soil in northwest China.</title>
        <authorList>
            <person name="Gan L."/>
        </authorList>
    </citation>
    <scope>NUCLEOTIDE SEQUENCE [LARGE SCALE GENOMIC DNA]</scope>
    <source>
        <strain evidence="2 3">TP2-8</strain>
    </source>
</reference>
<feature type="transmembrane region" description="Helical" evidence="1">
    <location>
        <begin position="144"/>
        <end position="163"/>
    </location>
</feature>
<evidence type="ECO:0000313" key="2">
    <source>
        <dbReference type="EMBL" id="MRI67524.1"/>
    </source>
</evidence>
<organism evidence="2 3">
    <name type="scientific">Gracilibacillus thailandensis</name>
    <dbReference type="NCBI Taxonomy" id="563735"/>
    <lineage>
        <taxon>Bacteria</taxon>
        <taxon>Bacillati</taxon>
        <taxon>Bacillota</taxon>
        <taxon>Bacilli</taxon>
        <taxon>Bacillales</taxon>
        <taxon>Bacillaceae</taxon>
        <taxon>Gracilibacillus</taxon>
    </lineage>
</organism>
<evidence type="ECO:0000313" key="3">
    <source>
        <dbReference type="Proteomes" id="UP000435187"/>
    </source>
</evidence>
<dbReference type="RefSeq" id="WP_153836095.1">
    <property type="nucleotide sequence ID" value="NZ_JBHUMW010000087.1"/>
</dbReference>